<evidence type="ECO:0000313" key="5">
    <source>
        <dbReference type="EMBL" id="APE35144.1"/>
    </source>
</evidence>
<dbReference type="EMBL" id="CP018082">
    <property type="protein sequence ID" value="APE35144.1"/>
    <property type="molecule type" value="Genomic_DNA"/>
</dbReference>
<feature type="domain" description="Histidine kinase/HSP90-like ATPase" evidence="4">
    <location>
        <begin position="2"/>
        <end position="72"/>
    </location>
</feature>
<proteinExistence type="predicted"/>
<dbReference type="PANTHER" id="PTHR24421">
    <property type="entry name" value="NITRATE/NITRITE SENSOR PROTEIN NARX-RELATED"/>
    <property type="match status" value="1"/>
</dbReference>
<sequence length="73" mass="7669">MRHAHATTVSVELVIRDEVTIEVGDDGIGLAADPTHHSGLANLAARAEQAGGTFTIEKRPDGGTLLRWSAPLP</sequence>
<dbReference type="PANTHER" id="PTHR24421:SF56">
    <property type="entry name" value="OXYGEN SENSOR HISTIDINE KINASE RESPONSE REGULATOR DOST"/>
    <property type="match status" value="1"/>
</dbReference>
<dbReference type="InterPro" id="IPR036890">
    <property type="entry name" value="HATPase_C_sf"/>
</dbReference>
<keyword evidence="1" id="KW-0808">Transferase</keyword>
<dbReference type="GO" id="GO:0016301">
    <property type="term" value="F:kinase activity"/>
    <property type="evidence" value="ECO:0007669"/>
    <property type="project" value="UniProtKB-KW"/>
</dbReference>
<dbReference type="InterPro" id="IPR003594">
    <property type="entry name" value="HATPase_dom"/>
</dbReference>
<evidence type="ECO:0000256" key="2">
    <source>
        <dbReference type="ARBA" id="ARBA00022777"/>
    </source>
</evidence>
<evidence type="ECO:0000313" key="6">
    <source>
        <dbReference type="Proteomes" id="UP000183810"/>
    </source>
</evidence>
<dbReference type="InterPro" id="IPR050482">
    <property type="entry name" value="Sensor_HK_TwoCompSys"/>
</dbReference>
<name>A0A1J0VSW9_9NOCA</name>
<dbReference type="Pfam" id="PF02518">
    <property type="entry name" value="HATPase_c"/>
    <property type="match status" value="1"/>
</dbReference>
<accession>A0A1J0VSW9</accession>
<dbReference type="GO" id="GO:0000160">
    <property type="term" value="P:phosphorelay signal transduction system"/>
    <property type="evidence" value="ECO:0007669"/>
    <property type="project" value="UniProtKB-KW"/>
</dbReference>
<evidence type="ECO:0000256" key="1">
    <source>
        <dbReference type="ARBA" id="ARBA00022679"/>
    </source>
</evidence>
<protein>
    <recommendedName>
        <fullName evidence="4">Histidine kinase/HSP90-like ATPase domain-containing protein</fullName>
    </recommendedName>
</protein>
<keyword evidence="6" id="KW-1185">Reference proteome</keyword>
<dbReference type="AlphaFoldDB" id="A0A1J0VSW9"/>
<organism evidence="5 6">
    <name type="scientific">Nocardia mangyaensis</name>
    <dbReference type="NCBI Taxonomy" id="2213200"/>
    <lineage>
        <taxon>Bacteria</taxon>
        <taxon>Bacillati</taxon>
        <taxon>Actinomycetota</taxon>
        <taxon>Actinomycetes</taxon>
        <taxon>Mycobacteriales</taxon>
        <taxon>Nocardiaceae</taxon>
        <taxon>Nocardia</taxon>
    </lineage>
</organism>
<evidence type="ECO:0000259" key="4">
    <source>
        <dbReference type="Pfam" id="PF02518"/>
    </source>
</evidence>
<dbReference type="RefSeq" id="WP_240505496.1">
    <property type="nucleotide sequence ID" value="NZ_CP018082.1"/>
</dbReference>
<evidence type="ECO:0000256" key="3">
    <source>
        <dbReference type="ARBA" id="ARBA00023012"/>
    </source>
</evidence>
<keyword evidence="2" id="KW-0418">Kinase</keyword>
<dbReference type="CDD" id="cd16917">
    <property type="entry name" value="HATPase_UhpB-NarQ-NarX-like"/>
    <property type="match status" value="1"/>
</dbReference>
<dbReference type="Gene3D" id="3.30.565.10">
    <property type="entry name" value="Histidine kinase-like ATPase, C-terminal domain"/>
    <property type="match status" value="1"/>
</dbReference>
<reference evidence="5" key="1">
    <citation type="submission" date="2016-11" db="EMBL/GenBank/DDBJ databases">
        <authorList>
            <person name="Jaros S."/>
            <person name="Januszkiewicz K."/>
            <person name="Wedrychowicz H."/>
        </authorList>
    </citation>
    <scope>NUCLEOTIDE SEQUENCE [LARGE SCALE GENOMIC DNA]</scope>
    <source>
        <strain evidence="5">Y48</strain>
    </source>
</reference>
<dbReference type="SUPFAM" id="SSF55874">
    <property type="entry name" value="ATPase domain of HSP90 chaperone/DNA topoisomerase II/histidine kinase"/>
    <property type="match status" value="1"/>
</dbReference>
<dbReference type="Proteomes" id="UP000183810">
    <property type="component" value="Chromosome"/>
</dbReference>
<keyword evidence="3" id="KW-0902">Two-component regulatory system</keyword>
<gene>
    <name evidence="5" type="ORF">BOX37_15645</name>
</gene>
<dbReference type="KEGG" id="nsl:BOX37_15645"/>